<dbReference type="VEuPathDB" id="TriTrypDB:LpyrH10_60_0010"/>
<dbReference type="Proteomes" id="UP000037923">
    <property type="component" value="Unassembled WGS sequence"/>
</dbReference>
<dbReference type="RefSeq" id="XP_015651505.1">
    <property type="nucleotide sequence ID" value="XM_015809911.1"/>
</dbReference>
<name>A0A0M9FP78_LEPPY</name>
<protein>
    <submittedName>
        <fullName evidence="1">Uncharacterized protein</fullName>
    </submittedName>
</protein>
<reference evidence="1 2" key="1">
    <citation type="submission" date="2015-07" db="EMBL/GenBank/DDBJ databases">
        <title>High-quality genome of monoxenous trypanosomatid Leptomonas pyrrhocoris.</title>
        <authorList>
            <person name="Flegontov P."/>
            <person name="Butenko A."/>
            <person name="Firsov S."/>
            <person name="Vlcek C."/>
            <person name="Logacheva M.D."/>
            <person name="Field M."/>
            <person name="Filatov D."/>
            <person name="Flegontova O."/>
            <person name="Gerasimov E."/>
            <person name="Jackson A.P."/>
            <person name="Kelly S."/>
            <person name="Opperdoes F."/>
            <person name="O'Reilly A."/>
            <person name="Votypka J."/>
            <person name="Yurchenko V."/>
            <person name="Lukes J."/>
        </authorList>
    </citation>
    <scope>NUCLEOTIDE SEQUENCE [LARGE SCALE GENOMIC DNA]</scope>
    <source>
        <strain evidence="1">H10</strain>
    </source>
</reference>
<comment type="caution">
    <text evidence="1">The sequence shown here is derived from an EMBL/GenBank/DDBJ whole genome shotgun (WGS) entry which is preliminary data.</text>
</comment>
<dbReference type="EMBL" id="LGTL01000060">
    <property type="protein sequence ID" value="KPA73066.1"/>
    <property type="molecule type" value="Genomic_DNA"/>
</dbReference>
<evidence type="ECO:0000313" key="2">
    <source>
        <dbReference type="Proteomes" id="UP000037923"/>
    </source>
</evidence>
<gene>
    <name evidence="1" type="ORF">ABB37_10148</name>
</gene>
<organism evidence="1 2">
    <name type="scientific">Leptomonas pyrrhocoris</name>
    <name type="common">Firebug parasite</name>
    <dbReference type="NCBI Taxonomy" id="157538"/>
    <lineage>
        <taxon>Eukaryota</taxon>
        <taxon>Discoba</taxon>
        <taxon>Euglenozoa</taxon>
        <taxon>Kinetoplastea</taxon>
        <taxon>Metakinetoplastina</taxon>
        <taxon>Trypanosomatida</taxon>
        <taxon>Trypanosomatidae</taxon>
        <taxon>Leishmaniinae</taxon>
        <taxon>Leptomonas</taxon>
    </lineage>
</organism>
<accession>A0A0M9FP78</accession>
<dbReference type="AlphaFoldDB" id="A0A0M9FP78"/>
<sequence>MRTVKCKRFFFYLSLSPFINRATSFLFSFFDSVGGCVADVCTCGCASAGGACVRVCGVCKGWRRARSRERQSSLSRCGVLLLVRGFLLSEAHTYTRTHTRCSHLSRPASF</sequence>
<keyword evidence="2" id="KW-1185">Reference proteome</keyword>
<proteinExistence type="predicted"/>
<dbReference type="GeneID" id="26910428"/>
<evidence type="ECO:0000313" key="1">
    <source>
        <dbReference type="EMBL" id="KPA73066.1"/>
    </source>
</evidence>